<dbReference type="GO" id="GO:0006508">
    <property type="term" value="P:proteolysis"/>
    <property type="evidence" value="ECO:0007669"/>
    <property type="project" value="InterPro"/>
</dbReference>
<dbReference type="InterPro" id="IPR008753">
    <property type="entry name" value="Peptidase_M13_N"/>
</dbReference>
<evidence type="ECO:0000259" key="1">
    <source>
        <dbReference type="Pfam" id="PF05649"/>
    </source>
</evidence>
<dbReference type="InterPro" id="IPR042089">
    <property type="entry name" value="Peptidase_M13_dom_2"/>
</dbReference>
<protein>
    <recommendedName>
        <fullName evidence="1">Peptidase M13 N-terminal domain-containing protein</fullName>
    </recommendedName>
</protein>
<dbReference type="Proteomes" id="UP000663844">
    <property type="component" value="Unassembled WGS sequence"/>
</dbReference>
<dbReference type="Gene3D" id="1.10.1380.10">
    <property type="entry name" value="Neutral endopeptidase , domain2"/>
    <property type="match status" value="1"/>
</dbReference>
<reference evidence="2" key="1">
    <citation type="submission" date="2021-02" db="EMBL/GenBank/DDBJ databases">
        <authorList>
            <person name="Nowell W R."/>
        </authorList>
    </citation>
    <scope>NUCLEOTIDE SEQUENCE</scope>
</reference>
<organism evidence="2 3">
    <name type="scientific">Adineta steineri</name>
    <dbReference type="NCBI Taxonomy" id="433720"/>
    <lineage>
        <taxon>Eukaryota</taxon>
        <taxon>Metazoa</taxon>
        <taxon>Spiralia</taxon>
        <taxon>Gnathifera</taxon>
        <taxon>Rotifera</taxon>
        <taxon>Eurotatoria</taxon>
        <taxon>Bdelloidea</taxon>
        <taxon>Adinetida</taxon>
        <taxon>Adinetidae</taxon>
        <taxon>Adineta</taxon>
    </lineage>
</organism>
<name>A0A819Y6R2_9BILA</name>
<dbReference type="SUPFAM" id="SSF55486">
    <property type="entry name" value="Metalloproteases ('zincins'), catalytic domain"/>
    <property type="match status" value="1"/>
</dbReference>
<comment type="caution">
    <text evidence="2">The sequence shown here is derived from an EMBL/GenBank/DDBJ whole genome shotgun (WGS) entry which is preliminary data.</text>
</comment>
<proteinExistence type="predicted"/>
<dbReference type="EMBL" id="CAJOAZ010007036">
    <property type="protein sequence ID" value="CAF4152236.1"/>
    <property type="molecule type" value="Genomic_DNA"/>
</dbReference>
<accession>A0A819Y6R2</accession>
<evidence type="ECO:0000313" key="2">
    <source>
        <dbReference type="EMBL" id="CAF4152236.1"/>
    </source>
</evidence>
<sequence>MSSPVANGLKMPEYHRKVSNKQSPLTQIANNLEYTLADLLSSSPSHRTKKSKAITNARRLYSSCIDEDTIEMEDVDVIMSMINKELGGWPVLKGSDWDESTFDFDRLMLKLSQYNNYIFYVVKTDVDEKNSSVRSIHVRVNSLNH</sequence>
<evidence type="ECO:0000313" key="3">
    <source>
        <dbReference type="Proteomes" id="UP000663844"/>
    </source>
</evidence>
<dbReference type="Pfam" id="PF05649">
    <property type="entry name" value="Peptidase_M13_N"/>
    <property type="match status" value="1"/>
</dbReference>
<gene>
    <name evidence="2" type="ORF">OXD698_LOCUS38132</name>
</gene>
<feature type="domain" description="Peptidase M13 N-terminal" evidence="1">
    <location>
        <begin position="23"/>
        <end position="139"/>
    </location>
</feature>
<dbReference type="AlphaFoldDB" id="A0A819Y6R2"/>